<feature type="compositionally biased region" description="Low complexity" evidence="1">
    <location>
        <begin position="369"/>
        <end position="393"/>
    </location>
</feature>
<protein>
    <recommendedName>
        <fullName evidence="2">S-layer protein C-terminal domain-containing protein</fullName>
    </recommendedName>
</protein>
<feature type="region of interest" description="Disordered" evidence="1">
    <location>
        <begin position="48"/>
        <end position="98"/>
    </location>
</feature>
<reference evidence="4" key="1">
    <citation type="submission" date="2015-07" db="EMBL/GenBank/DDBJ databases">
        <title>Lactobacillus ginsenosidimutans/EMML 3141/ whole genome sequencing.</title>
        <authorList>
            <person name="Kim M.K."/>
            <person name="Im W.-T."/>
            <person name="Srinivasan S."/>
            <person name="Lee J.-J."/>
        </authorList>
    </citation>
    <scope>NUCLEOTIDE SEQUENCE [LARGE SCALE GENOMIC DNA]</scope>
    <source>
        <strain evidence="4">EMML 3041</strain>
    </source>
</reference>
<dbReference type="InterPro" id="IPR005046">
    <property type="entry name" value="DUF285"/>
</dbReference>
<accession>A0A0H4QIS5</accession>
<dbReference type="InterPro" id="IPR032675">
    <property type="entry name" value="LRR_dom_sf"/>
</dbReference>
<dbReference type="AlphaFoldDB" id="A0A0H4QIS5"/>
<dbReference type="Proteomes" id="UP000036106">
    <property type="component" value="Chromosome"/>
</dbReference>
<dbReference type="STRING" id="1007676.ABM34_10105"/>
<sequence>MNKNKRTRNNDPKKMASKTTKIAAIAGLTLTCGMILSEISPAVANATTLPNNTTNVQVGKPGDFDGTDTHDKDPEPTPPDYNKDHQIHIDSTDSTDQAGHHHINVQIDNSHVEQTSQPTYNWYVTKTNELHISGSKLESDSFSKLSKKSTEKITKIIFDTKIAAPENASGLFSQFINLEDLVNINNLDISQAKSLSKMFKNTSLVSLDLSSWKIADSTDVSGMFENTFLTSLKVNSQFKLGDTSLVNDSLIGNDPYKWVFNDKNRDINVLSTSEILKESPNLKNDEPTLFTRIIRSNKTLTRDVELFTNLKSKVYSEKSVTGFIGTIIQINVPKIKGFTANKKVVNALVTEYDIKVIDPQNTGKVVYKSDSTNPTVPSTPSTGGAVGSSSSSAQKPDKDKTPKPTEKPTIKKAIRKITVHATTKSGSLFSKSLHRSNRSIGTNTSWYSDQEMTIGGKTYFRVSTNEWVSADDVYEYSEQKHTVVTKDDTSSKDLVNSRDKRVANRGLAKNTAWASDRIVTINGKTYHRVSTNEFVAASDVIVK</sequence>
<dbReference type="EMBL" id="CP012034">
    <property type="protein sequence ID" value="AKP67847.1"/>
    <property type="molecule type" value="Genomic_DNA"/>
</dbReference>
<dbReference type="Pfam" id="PF03382">
    <property type="entry name" value="DUF285"/>
    <property type="match status" value="1"/>
</dbReference>
<dbReference type="RefSeq" id="WP_048705477.1">
    <property type="nucleotide sequence ID" value="NZ_CP012034.1"/>
</dbReference>
<dbReference type="InterPro" id="IPR024968">
    <property type="entry name" value="SlpA_C_lactobacillus"/>
</dbReference>
<feature type="compositionally biased region" description="Basic and acidic residues" evidence="1">
    <location>
        <begin position="67"/>
        <end position="91"/>
    </location>
</feature>
<feature type="region of interest" description="Disordered" evidence="1">
    <location>
        <begin position="365"/>
        <end position="411"/>
    </location>
</feature>
<dbReference type="Pfam" id="PF03217">
    <property type="entry name" value="SlpA"/>
    <property type="match status" value="1"/>
</dbReference>
<dbReference type="KEGG" id="lgn:ABM34_10105"/>
<evidence type="ECO:0000313" key="4">
    <source>
        <dbReference type="Proteomes" id="UP000036106"/>
    </source>
</evidence>
<proteinExistence type="predicted"/>
<keyword evidence="4" id="KW-1185">Reference proteome</keyword>
<dbReference type="PATRIC" id="fig|1007676.4.peg.2045"/>
<gene>
    <name evidence="3" type="ORF">ABM34_10105</name>
</gene>
<dbReference type="OrthoDB" id="2255372at2"/>
<dbReference type="Gene3D" id="3.80.10.10">
    <property type="entry name" value="Ribonuclease Inhibitor"/>
    <property type="match status" value="1"/>
</dbReference>
<name>A0A0H4QIS5_9LACO</name>
<feature type="compositionally biased region" description="Basic and acidic residues" evidence="1">
    <location>
        <begin position="395"/>
        <end position="409"/>
    </location>
</feature>
<evidence type="ECO:0000256" key="1">
    <source>
        <dbReference type="SAM" id="MobiDB-lite"/>
    </source>
</evidence>
<evidence type="ECO:0000313" key="3">
    <source>
        <dbReference type="EMBL" id="AKP67847.1"/>
    </source>
</evidence>
<organism evidence="3 4">
    <name type="scientific">Companilactobacillus ginsenosidimutans</name>
    <dbReference type="NCBI Taxonomy" id="1007676"/>
    <lineage>
        <taxon>Bacteria</taxon>
        <taxon>Bacillati</taxon>
        <taxon>Bacillota</taxon>
        <taxon>Bacilli</taxon>
        <taxon>Lactobacillales</taxon>
        <taxon>Lactobacillaceae</taxon>
        <taxon>Companilactobacillus</taxon>
    </lineage>
</organism>
<evidence type="ECO:0000259" key="2">
    <source>
        <dbReference type="Pfam" id="PF03217"/>
    </source>
</evidence>
<feature type="domain" description="S-layer protein C-terminal" evidence="2">
    <location>
        <begin position="501"/>
        <end position="538"/>
    </location>
</feature>